<evidence type="ECO:0000256" key="1">
    <source>
        <dbReference type="SAM" id="Phobius"/>
    </source>
</evidence>
<dbReference type="NCBIfam" id="NF046074">
    <property type="entry name" value="UpsB"/>
    <property type="match status" value="1"/>
</dbReference>
<protein>
    <submittedName>
        <fullName evidence="2">Uncharacterized protein</fullName>
    </submittedName>
</protein>
<name>A0AAT9GV06_9CREN</name>
<accession>A0AAT9GV06</accession>
<keyword evidence="1" id="KW-0472">Membrane</keyword>
<dbReference type="GeneID" id="92355324"/>
<organism evidence="2">
    <name type="scientific">Sulfurisphaera javensis</name>
    <dbReference type="NCBI Taxonomy" id="2049879"/>
    <lineage>
        <taxon>Archaea</taxon>
        <taxon>Thermoproteota</taxon>
        <taxon>Thermoprotei</taxon>
        <taxon>Sulfolobales</taxon>
        <taxon>Sulfolobaceae</taxon>
        <taxon>Sulfurisphaera</taxon>
    </lineage>
</organism>
<feature type="transmembrane region" description="Helical" evidence="1">
    <location>
        <begin position="7"/>
        <end position="28"/>
    </location>
</feature>
<reference evidence="2" key="1">
    <citation type="submission" date="2024-03" db="EMBL/GenBank/DDBJ databases">
        <title>Complete genome sequence of Sulfurisphaera javensis strain KD-1.</title>
        <authorList>
            <person name="Sakai H."/>
            <person name="Nur N."/>
            <person name="Suwanto A."/>
            <person name="Kurosawa N."/>
        </authorList>
    </citation>
    <scope>NUCLEOTIDE SEQUENCE</scope>
    <source>
        <strain evidence="2">KD-1</strain>
    </source>
</reference>
<proteinExistence type="predicted"/>
<keyword evidence="1" id="KW-0812">Transmembrane</keyword>
<dbReference type="RefSeq" id="WP_369609936.1">
    <property type="nucleotide sequence ID" value="NZ_AP031322.1"/>
</dbReference>
<keyword evidence="1" id="KW-1133">Transmembrane helix</keyword>
<dbReference type="KEGG" id="sjv:SJAV_23670"/>
<dbReference type="EMBL" id="AP031322">
    <property type="protein sequence ID" value="BFH74423.1"/>
    <property type="molecule type" value="Genomic_DNA"/>
</dbReference>
<sequence length="130" mass="14636">MKGISSIFSSLIVTIITLSLAVPLFLYFNSLYNFNSGIIGHNFNKLNNAITTQLSVIQMGDTTSKVYLYNYGKTTISINLIILNNKEYNIYITIKPNELISLSKIINSNITITNATLVIEANGNYYYYEL</sequence>
<evidence type="ECO:0000313" key="2">
    <source>
        <dbReference type="EMBL" id="BFH74423.1"/>
    </source>
</evidence>
<dbReference type="AlphaFoldDB" id="A0AAT9GV06"/>
<gene>
    <name evidence="2" type="ORF">SJAV_23670</name>
</gene>